<dbReference type="InterPro" id="IPR047525">
    <property type="entry name" value="TfoX-like"/>
</dbReference>
<evidence type="ECO:0000313" key="2">
    <source>
        <dbReference type="EMBL" id="EHJ05994.1"/>
    </source>
</evidence>
<keyword evidence="3" id="KW-1185">Reference proteome</keyword>
<accession>G6YPG2</accession>
<gene>
    <name evidence="2" type="ORF">KYE_04125</name>
</gene>
<dbReference type="PANTHER" id="PTHR36121">
    <property type="entry name" value="PROTEIN SXY"/>
    <property type="match status" value="1"/>
</dbReference>
<organism evidence="2 3">
    <name type="scientific">Marinobacter manganoxydans MnI7-9</name>
    <dbReference type="NCBI Taxonomy" id="1094979"/>
    <lineage>
        <taxon>Bacteria</taxon>
        <taxon>Pseudomonadati</taxon>
        <taxon>Pseudomonadota</taxon>
        <taxon>Gammaproteobacteria</taxon>
        <taxon>Pseudomonadales</taxon>
        <taxon>Marinobacteraceae</taxon>
        <taxon>Marinobacter</taxon>
    </lineage>
</organism>
<dbReference type="PANTHER" id="PTHR36121:SF1">
    <property type="entry name" value="PROTEIN SXY"/>
    <property type="match status" value="1"/>
</dbReference>
<evidence type="ECO:0000259" key="1">
    <source>
        <dbReference type="Pfam" id="PF04993"/>
    </source>
</evidence>
<name>G6YPG2_9GAMM</name>
<reference evidence="2 3" key="1">
    <citation type="journal article" date="2012" name="J. Bacteriol.">
        <title>Genome sequence of deep-sea manganese-oxidizing bacterium Marinobacter manganoxydans MnI7-9.</title>
        <authorList>
            <person name="Wang H."/>
            <person name="Li H."/>
            <person name="Shao Z."/>
            <person name="Liao S."/>
            <person name="Johnstone L."/>
            <person name="Rensing C."/>
            <person name="Wang G."/>
        </authorList>
    </citation>
    <scope>NUCLEOTIDE SEQUENCE [LARGE SCALE GENOMIC DNA]</scope>
    <source>
        <strain evidence="2 3">MnI7-9</strain>
    </source>
</reference>
<dbReference type="Proteomes" id="UP000003208">
    <property type="component" value="Unassembled WGS sequence"/>
</dbReference>
<dbReference type="Gene3D" id="3.30.1460.30">
    <property type="entry name" value="YgaC/TfoX-N like chaperone"/>
    <property type="match status" value="1"/>
</dbReference>
<dbReference type="EMBL" id="AGTR01000014">
    <property type="protein sequence ID" value="EHJ05994.1"/>
    <property type="molecule type" value="Genomic_DNA"/>
</dbReference>
<feature type="domain" description="TfoX N-terminal" evidence="1">
    <location>
        <begin position="28"/>
        <end position="120"/>
    </location>
</feature>
<dbReference type="Pfam" id="PF04993">
    <property type="entry name" value="TfoX_N"/>
    <property type="match status" value="1"/>
</dbReference>
<sequence>MVGCPAALQAFRYASAGKVSEYIEYLKETFSEFGEIRARKMFGGYGIYHDDVMIGLVADDMLYLKVDSESVSCFEERGLSQFMYPKGQRMVGMSYYLAPEEALEDPSEMRHWATMAYGAALRSRKQ</sequence>
<dbReference type="InterPro" id="IPR007076">
    <property type="entry name" value="TfoX_N"/>
</dbReference>
<dbReference type="SUPFAM" id="SSF159894">
    <property type="entry name" value="YgaC/TfoX-N like"/>
    <property type="match status" value="1"/>
</dbReference>
<protein>
    <submittedName>
        <fullName evidence="2">TfoX domain-containing protein</fullName>
    </submittedName>
</protein>
<dbReference type="PATRIC" id="fig|1094979.3.peg.783"/>
<proteinExistence type="predicted"/>
<dbReference type="AlphaFoldDB" id="G6YPG2"/>
<evidence type="ECO:0000313" key="3">
    <source>
        <dbReference type="Proteomes" id="UP000003208"/>
    </source>
</evidence>